<gene>
    <name evidence="2" type="ORF">J2W56_001998</name>
</gene>
<evidence type="ECO:0000313" key="3">
    <source>
        <dbReference type="Proteomes" id="UP001251217"/>
    </source>
</evidence>
<evidence type="ECO:0000313" key="2">
    <source>
        <dbReference type="EMBL" id="MDR7168267.1"/>
    </source>
</evidence>
<keyword evidence="3" id="KW-1185">Reference proteome</keyword>
<organism evidence="2 3">
    <name type="scientific">Nocardia kruczakiae</name>
    <dbReference type="NCBI Taxonomy" id="261477"/>
    <lineage>
        <taxon>Bacteria</taxon>
        <taxon>Bacillati</taxon>
        <taxon>Actinomycetota</taxon>
        <taxon>Actinomycetes</taxon>
        <taxon>Mycobacteriales</taxon>
        <taxon>Nocardiaceae</taxon>
        <taxon>Nocardia</taxon>
    </lineage>
</organism>
<evidence type="ECO:0008006" key="4">
    <source>
        <dbReference type="Google" id="ProtNLM"/>
    </source>
</evidence>
<sequence length="95" mass="10397">MGSREIAVTVDEQDWSALCQAAEAAGMSVAAYVSWGVQILAMRARPGTSDRREIPSAPPRGRDDDLAEESAGAVWEETFTQRLAHRGDRLHDTEI</sequence>
<dbReference type="RefSeq" id="WP_310400043.1">
    <property type="nucleotide sequence ID" value="NZ_JAVDWW010000003.1"/>
</dbReference>
<evidence type="ECO:0000256" key="1">
    <source>
        <dbReference type="SAM" id="MobiDB-lite"/>
    </source>
</evidence>
<dbReference type="EMBL" id="JAVDWW010000003">
    <property type="protein sequence ID" value="MDR7168267.1"/>
    <property type="molecule type" value="Genomic_DNA"/>
</dbReference>
<protein>
    <recommendedName>
        <fullName evidence="4">Ribbon-helix-helix CopG family protein</fullName>
    </recommendedName>
</protein>
<feature type="region of interest" description="Disordered" evidence="1">
    <location>
        <begin position="45"/>
        <end position="71"/>
    </location>
</feature>
<dbReference type="Proteomes" id="UP001251217">
    <property type="component" value="Unassembled WGS sequence"/>
</dbReference>
<accession>A0ABU1XE37</accession>
<reference evidence="2 3" key="1">
    <citation type="submission" date="2023-07" db="EMBL/GenBank/DDBJ databases">
        <title>Sorghum-associated microbial communities from plants grown in Nebraska, USA.</title>
        <authorList>
            <person name="Schachtman D."/>
        </authorList>
    </citation>
    <scope>NUCLEOTIDE SEQUENCE [LARGE SCALE GENOMIC DNA]</scope>
    <source>
        <strain evidence="2 3">4272</strain>
    </source>
</reference>
<name>A0ABU1XE37_9NOCA</name>
<feature type="compositionally biased region" description="Basic and acidic residues" evidence="1">
    <location>
        <begin position="48"/>
        <end position="64"/>
    </location>
</feature>
<proteinExistence type="predicted"/>
<comment type="caution">
    <text evidence="2">The sequence shown here is derived from an EMBL/GenBank/DDBJ whole genome shotgun (WGS) entry which is preliminary data.</text>
</comment>